<protein>
    <submittedName>
        <fullName evidence="1">Uncharacterized protein</fullName>
    </submittedName>
</protein>
<evidence type="ECO:0000313" key="1">
    <source>
        <dbReference type="EMBL" id="EFB21666.1"/>
    </source>
</evidence>
<dbReference type="InParanoid" id="D2HUJ5"/>
<reference evidence="1" key="1">
    <citation type="journal article" date="2010" name="Nature">
        <title>The sequence and de novo assembly of the giant panda genome.</title>
        <authorList>
            <person name="Li R."/>
            <person name="Fan W."/>
            <person name="Tian G."/>
            <person name="Zhu H."/>
            <person name="He L."/>
            <person name="Cai J."/>
            <person name="Huang Q."/>
            <person name="Cai Q."/>
            <person name="Li B."/>
            <person name="Bai Y."/>
            <person name="Zhang Z."/>
            <person name="Zhang Y."/>
            <person name="Wang W."/>
            <person name="Li J."/>
            <person name="Wei F."/>
            <person name="Li H."/>
            <person name="Jian M."/>
            <person name="Li J."/>
            <person name="Zhang Z."/>
            <person name="Nielsen R."/>
            <person name="Li D."/>
            <person name="Gu W."/>
            <person name="Yang Z."/>
            <person name="Xuan Z."/>
            <person name="Ryder O.A."/>
            <person name="Leung F.C."/>
            <person name="Zhou Y."/>
            <person name="Cao J."/>
            <person name="Sun X."/>
            <person name="Fu Y."/>
            <person name="Fang X."/>
            <person name="Guo X."/>
            <person name="Wang B."/>
            <person name="Hou R."/>
            <person name="Shen F."/>
            <person name="Mu B."/>
            <person name="Ni P."/>
            <person name="Lin R."/>
            <person name="Qian W."/>
            <person name="Wang G."/>
            <person name="Yu C."/>
            <person name="Nie W."/>
            <person name="Wang J."/>
            <person name="Wu Z."/>
            <person name="Liang H."/>
            <person name="Min J."/>
            <person name="Wu Q."/>
            <person name="Cheng S."/>
            <person name="Ruan J."/>
            <person name="Wang M."/>
            <person name="Shi Z."/>
            <person name="Wen M."/>
            <person name="Liu B."/>
            <person name="Ren X."/>
            <person name="Zheng H."/>
            <person name="Dong D."/>
            <person name="Cook K."/>
            <person name="Shan G."/>
            <person name="Zhang H."/>
            <person name="Kosiol C."/>
            <person name="Xie X."/>
            <person name="Lu Z."/>
            <person name="Zheng H."/>
            <person name="Li Y."/>
            <person name="Steiner C.C."/>
            <person name="Lam T.T."/>
            <person name="Lin S."/>
            <person name="Zhang Q."/>
            <person name="Li G."/>
            <person name="Tian J."/>
            <person name="Gong T."/>
            <person name="Liu H."/>
            <person name="Zhang D."/>
            <person name="Fang L."/>
            <person name="Ye C."/>
            <person name="Zhang J."/>
            <person name="Hu W."/>
            <person name="Xu A."/>
            <person name="Ren Y."/>
            <person name="Zhang G."/>
            <person name="Bruford M.W."/>
            <person name="Li Q."/>
            <person name="Ma L."/>
            <person name="Guo Y."/>
            <person name="An N."/>
            <person name="Hu Y."/>
            <person name="Zheng Y."/>
            <person name="Shi Y."/>
            <person name="Li Z."/>
            <person name="Liu Q."/>
            <person name="Chen Y."/>
            <person name="Zhao J."/>
            <person name="Qu N."/>
            <person name="Zhao S."/>
            <person name="Tian F."/>
            <person name="Wang X."/>
            <person name="Wang H."/>
            <person name="Xu L."/>
            <person name="Liu X."/>
            <person name="Vinar T."/>
            <person name="Wang Y."/>
            <person name="Lam T.W."/>
            <person name="Yiu S.M."/>
            <person name="Liu S."/>
            <person name="Zhang H."/>
            <person name="Li D."/>
            <person name="Huang Y."/>
            <person name="Wang X."/>
            <person name="Yang G."/>
            <person name="Jiang Z."/>
            <person name="Wang J."/>
            <person name="Qin N."/>
            <person name="Li L."/>
            <person name="Li J."/>
            <person name="Bolund L."/>
            <person name="Kristiansen K."/>
            <person name="Wong G.K."/>
            <person name="Olson M."/>
            <person name="Zhang X."/>
            <person name="Li S."/>
            <person name="Yang H."/>
            <person name="Wang J."/>
            <person name="Wang J."/>
        </authorList>
    </citation>
    <scope>NUCLEOTIDE SEQUENCE [LARGE SCALE GENOMIC DNA]</scope>
</reference>
<sequence length="31" mass="3128">PVAGAASRAQVSLISTSFVLKGDATHNQAMV</sequence>
<feature type="non-terminal residue" evidence="1">
    <location>
        <position position="31"/>
    </location>
</feature>
<dbReference type="EMBL" id="GL193411">
    <property type="protein sequence ID" value="EFB21666.1"/>
    <property type="molecule type" value="Genomic_DNA"/>
</dbReference>
<name>D2HUJ5_AILME</name>
<accession>D2HUJ5</accession>
<gene>
    <name evidence="1" type="ORF">PANDA_015952</name>
</gene>
<feature type="non-terminal residue" evidence="1">
    <location>
        <position position="1"/>
    </location>
</feature>
<dbReference type="AlphaFoldDB" id="D2HUJ5"/>
<proteinExistence type="predicted"/>
<dbReference type="HOGENOM" id="CLU_3193662_0_0_1"/>
<organism evidence="1">
    <name type="scientific">Ailuropoda melanoleuca</name>
    <name type="common">Giant panda</name>
    <dbReference type="NCBI Taxonomy" id="9646"/>
    <lineage>
        <taxon>Eukaryota</taxon>
        <taxon>Metazoa</taxon>
        <taxon>Chordata</taxon>
        <taxon>Craniata</taxon>
        <taxon>Vertebrata</taxon>
        <taxon>Euteleostomi</taxon>
        <taxon>Mammalia</taxon>
        <taxon>Eutheria</taxon>
        <taxon>Laurasiatheria</taxon>
        <taxon>Carnivora</taxon>
        <taxon>Caniformia</taxon>
        <taxon>Ursidae</taxon>
        <taxon>Ailuropoda</taxon>
    </lineage>
</organism>